<keyword evidence="3" id="KW-0479">Metal-binding</keyword>
<dbReference type="InterPro" id="IPR013785">
    <property type="entry name" value="Aldolase_TIM"/>
</dbReference>
<protein>
    <submittedName>
        <fullName evidence="5">3-keto-5-aminohexanoate cleavage protein</fullName>
    </submittedName>
</protein>
<proteinExistence type="predicted"/>
<comment type="caution">
    <text evidence="5">The sequence shown here is derived from an EMBL/GenBank/DDBJ whole genome shotgun (WGS) entry which is preliminary data.</text>
</comment>
<evidence type="ECO:0000256" key="4">
    <source>
        <dbReference type="ARBA" id="ARBA00022833"/>
    </source>
</evidence>
<keyword evidence="2" id="KW-0808">Transferase</keyword>
<dbReference type="Pfam" id="PF05853">
    <property type="entry name" value="BKACE"/>
    <property type="match status" value="1"/>
</dbReference>
<reference evidence="5 6" key="1">
    <citation type="submission" date="2022-04" db="EMBL/GenBank/DDBJ databases">
        <authorList>
            <person name="Huq M.A."/>
        </authorList>
    </citation>
    <scope>NUCLEOTIDE SEQUENCE [LARGE SCALE GENOMIC DNA]</scope>
    <source>
        <strain evidence="5 6">MAH-33</strain>
    </source>
</reference>
<dbReference type="Proteomes" id="UP001203512">
    <property type="component" value="Unassembled WGS sequence"/>
</dbReference>
<name>A0ABT0DSQ2_9SPHN</name>
<sequence length="310" mass="33705">MKRTDKVIITCAVTGSIHTPSMTPHLPITADQIAAEAIAAAEAGAAMVHLHARNPETGQPSQDPELFRQFLPRIKQSTDVIVNITTGGGLGMSLADRLAPAKTFRPEVCSMNMGSVNFNISGAGAKIADWQFDWELPYLEMTKDFILSNTFAQIEQAMTQLSDQGTRFEFECYDVAHLYNLAHFVDRKMVEPPFFIQGVFGILGGIGPDPENVMHMKSTADRLFGEDFIFSALAAGKHQMRLVTLSALLGGSVRVGLEDSLYAGRGKLATSNAEQVAKIRRVLEELSLTVATPDEARALMQTKGGDDVAF</sequence>
<dbReference type="InterPro" id="IPR008567">
    <property type="entry name" value="BKACE"/>
</dbReference>
<evidence type="ECO:0000313" key="6">
    <source>
        <dbReference type="Proteomes" id="UP001203512"/>
    </source>
</evidence>
<comment type="cofactor">
    <cofactor evidence="1">
        <name>Zn(2+)</name>
        <dbReference type="ChEBI" id="CHEBI:29105"/>
    </cofactor>
</comment>
<dbReference type="EMBL" id="JALKHS010000002">
    <property type="protein sequence ID" value="MCK0530074.1"/>
    <property type="molecule type" value="Genomic_DNA"/>
</dbReference>
<dbReference type="PANTHER" id="PTHR37418">
    <property type="entry name" value="3-KETO-5-AMINOHEXANOATE CLEAVAGE ENZYME-RELATED"/>
    <property type="match status" value="1"/>
</dbReference>
<dbReference type="Gene3D" id="3.20.20.70">
    <property type="entry name" value="Aldolase class I"/>
    <property type="match status" value="1"/>
</dbReference>
<evidence type="ECO:0000313" key="5">
    <source>
        <dbReference type="EMBL" id="MCK0530074.1"/>
    </source>
</evidence>
<accession>A0ABT0DSQ2</accession>
<evidence type="ECO:0000256" key="3">
    <source>
        <dbReference type="ARBA" id="ARBA00022723"/>
    </source>
</evidence>
<dbReference type="RefSeq" id="WP_247229509.1">
    <property type="nucleotide sequence ID" value="NZ_JALKHS010000002.1"/>
</dbReference>
<dbReference type="PANTHER" id="PTHR37418:SF2">
    <property type="entry name" value="3-KETO-5-AMINOHEXANOATE CLEAVAGE ENZYME"/>
    <property type="match status" value="1"/>
</dbReference>
<keyword evidence="6" id="KW-1185">Reference proteome</keyword>
<evidence type="ECO:0000256" key="1">
    <source>
        <dbReference type="ARBA" id="ARBA00001947"/>
    </source>
</evidence>
<organism evidence="5 6">
    <name type="scientific">Sphingobium agri</name>
    <dbReference type="NCBI Taxonomy" id="2933566"/>
    <lineage>
        <taxon>Bacteria</taxon>
        <taxon>Pseudomonadati</taxon>
        <taxon>Pseudomonadota</taxon>
        <taxon>Alphaproteobacteria</taxon>
        <taxon>Sphingomonadales</taxon>
        <taxon>Sphingomonadaceae</taxon>
        <taxon>Sphingobium</taxon>
    </lineage>
</organism>
<evidence type="ECO:0000256" key="2">
    <source>
        <dbReference type="ARBA" id="ARBA00022679"/>
    </source>
</evidence>
<gene>
    <name evidence="5" type="ORF">MU848_00585</name>
</gene>
<keyword evidence="4" id="KW-0862">Zinc</keyword>